<keyword evidence="2" id="KW-1185">Reference proteome</keyword>
<accession>A0A3A4KU50</accession>
<dbReference type="Proteomes" id="UP000266677">
    <property type="component" value="Unassembled WGS sequence"/>
</dbReference>
<gene>
    <name evidence="1" type="ORF">D5S18_19375</name>
</gene>
<protein>
    <submittedName>
        <fullName evidence="1">Uncharacterized protein</fullName>
    </submittedName>
</protein>
<evidence type="ECO:0000313" key="2">
    <source>
        <dbReference type="Proteomes" id="UP000266677"/>
    </source>
</evidence>
<dbReference type="AlphaFoldDB" id="A0A3A4KU50"/>
<proteinExistence type="predicted"/>
<dbReference type="RefSeq" id="WP_120042471.1">
    <property type="nucleotide sequence ID" value="NZ_QZFU01000023.1"/>
</dbReference>
<dbReference type="EMBL" id="QZFU01000023">
    <property type="protein sequence ID" value="RJO73394.1"/>
    <property type="molecule type" value="Genomic_DNA"/>
</dbReference>
<comment type="caution">
    <text evidence="1">The sequence shown here is derived from an EMBL/GenBank/DDBJ whole genome shotgun (WGS) entry which is preliminary data.</text>
</comment>
<organism evidence="1 2">
    <name type="scientific">Nocardia panacis</name>
    <dbReference type="NCBI Taxonomy" id="2340916"/>
    <lineage>
        <taxon>Bacteria</taxon>
        <taxon>Bacillati</taxon>
        <taxon>Actinomycetota</taxon>
        <taxon>Actinomycetes</taxon>
        <taxon>Mycobacteriales</taxon>
        <taxon>Nocardiaceae</taxon>
        <taxon>Nocardia</taxon>
    </lineage>
</organism>
<sequence>MTYPDDTAMVGIDPQSWTGRTLLLHLTRRIEPGSNHLDLHLRTLADLISSHPHLIDEPGLRT</sequence>
<name>A0A3A4KU50_9NOCA</name>
<reference evidence="1 2" key="1">
    <citation type="submission" date="2018-09" db="EMBL/GenBank/DDBJ databases">
        <title>YIM PH21274 draft genome.</title>
        <authorList>
            <person name="Miao C."/>
        </authorList>
    </citation>
    <scope>NUCLEOTIDE SEQUENCE [LARGE SCALE GENOMIC DNA]</scope>
    <source>
        <strain evidence="1 2">YIM PH 21724</strain>
    </source>
</reference>
<evidence type="ECO:0000313" key="1">
    <source>
        <dbReference type="EMBL" id="RJO73394.1"/>
    </source>
</evidence>